<dbReference type="PANTHER" id="PTHR31283:SF5">
    <property type="entry name" value="EKC_KEOPS COMPLEX SUBUNIT LAGE3"/>
    <property type="match status" value="1"/>
</dbReference>
<comment type="similarity">
    <text evidence="1">Belongs to the CTAG/PCC1 family.</text>
</comment>
<dbReference type="GO" id="GO:0000408">
    <property type="term" value="C:EKC/KEOPS complex"/>
    <property type="evidence" value="ECO:0007669"/>
    <property type="project" value="TreeGrafter"/>
</dbReference>
<evidence type="ECO:0008006" key="4">
    <source>
        <dbReference type="Google" id="ProtNLM"/>
    </source>
</evidence>
<dbReference type="AlphaFoldDB" id="A0A9P1H683"/>
<dbReference type="OrthoDB" id="10025739at2759"/>
<dbReference type="Pfam" id="PF09341">
    <property type="entry name" value="Pcc1"/>
    <property type="match status" value="1"/>
</dbReference>
<dbReference type="Proteomes" id="UP000838763">
    <property type="component" value="Unassembled WGS sequence"/>
</dbReference>
<dbReference type="Gene3D" id="3.30.310.50">
    <property type="entry name" value="Alpha-D-phosphohexomutase, C-terminal domain"/>
    <property type="match status" value="1"/>
</dbReference>
<evidence type="ECO:0000313" key="3">
    <source>
        <dbReference type="Proteomes" id="UP000838763"/>
    </source>
</evidence>
<protein>
    <recommendedName>
        <fullName evidence="4">Transcription factor Pcc1</fullName>
    </recommendedName>
</protein>
<keyword evidence="3" id="KW-1185">Reference proteome</keyword>
<proteinExistence type="inferred from homology"/>
<organism evidence="2 3">
    <name type="scientific">Parascedosporium putredinis</name>
    <dbReference type="NCBI Taxonomy" id="1442378"/>
    <lineage>
        <taxon>Eukaryota</taxon>
        <taxon>Fungi</taxon>
        <taxon>Dikarya</taxon>
        <taxon>Ascomycota</taxon>
        <taxon>Pezizomycotina</taxon>
        <taxon>Sordariomycetes</taxon>
        <taxon>Hypocreomycetidae</taxon>
        <taxon>Microascales</taxon>
        <taxon>Microascaceae</taxon>
        <taxon>Parascedosporium</taxon>
    </lineage>
</organism>
<name>A0A9P1H683_9PEZI</name>
<dbReference type="InterPro" id="IPR015419">
    <property type="entry name" value="CTAG/Pcc1"/>
</dbReference>
<accession>A0A9P1H683</accession>
<dbReference type="GO" id="GO:0070525">
    <property type="term" value="P:tRNA threonylcarbamoyladenosine metabolic process"/>
    <property type="evidence" value="ECO:0007669"/>
    <property type="project" value="TreeGrafter"/>
</dbReference>
<dbReference type="PANTHER" id="PTHR31283">
    <property type="entry name" value="EKC/KEOPS COMPLEX SUBUNIT PCC1 FAMILY MEMBER"/>
    <property type="match status" value="1"/>
</dbReference>
<reference evidence="2" key="1">
    <citation type="submission" date="2022-11" db="EMBL/GenBank/DDBJ databases">
        <authorList>
            <person name="Scott C."/>
            <person name="Bruce N."/>
        </authorList>
    </citation>
    <scope>NUCLEOTIDE SEQUENCE</scope>
</reference>
<evidence type="ECO:0000256" key="1">
    <source>
        <dbReference type="ARBA" id="ARBA00007073"/>
    </source>
</evidence>
<evidence type="ECO:0000313" key="2">
    <source>
        <dbReference type="EMBL" id="CAI4216696.1"/>
    </source>
</evidence>
<dbReference type="EMBL" id="CALLCH030000015">
    <property type="protein sequence ID" value="CAI4216696.1"/>
    <property type="molecule type" value="Genomic_DNA"/>
</dbReference>
<sequence>MADVQAFPCSISLSIPFPTPRLASIALSAISRPRRRPGSVLEVEYRATTNRMLRVATNSFMESLSLVLEVMEKMDVPALVPKTSDPLPLATAAVTGS</sequence>
<comment type="caution">
    <text evidence="2">The sequence shown here is derived from an EMBL/GenBank/DDBJ whole genome shotgun (WGS) entry which is preliminary data.</text>
</comment>
<gene>
    <name evidence="2" type="ORF">PPNO1_LOCUS6345</name>
</gene>